<protein>
    <submittedName>
        <fullName evidence="3">Uncharacterized protein</fullName>
    </submittedName>
</protein>
<dbReference type="EMBL" id="LNYN01000020">
    <property type="protein sequence ID" value="KTD34501.1"/>
    <property type="molecule type" value="Genomic_DNA"/>
</dbReference>
<evidence type="ECO:0000313" key="2">
    <source>
        <dbReference type="EMBL" id="KTD34501.1"/>
    </source>
</evidence>
<proteinExistence type="predicted"/>
<accession>A0A378JSW3</accession>
<sequence>MGYTLDEIQGLQNPYKDLGTGDALAEHREGLDQLSAEQKKELATRMVLECPEGELKSFGRAIEAARVPHADGQTFHSVLAEAYEVKNRIHALLDKRNKNPHLLLLNKEFDEKLFNNYRELALQVLDNNETAIAERLALTTPSESHDQVAQNVEGIFSNTLFASKINQAFALKRDIDHLLLGDNPDEFFSSLEYSIDSCQEFPGLFKVIEQNESSIAAKLALHAPREKHSIISRSIQNLAPTPDVFATKVRSAFTLRRDIDLLLGDKPERFFTSRDFSVDACLEFSILFPVLLKSHEHSIGEKLSLLDSKTLSDINRKLEMINGAAHDQSSPFRLIAASIVPKQETSPAQQSSAEVTVSEPASSTSSNPNTVFQSVLRKRTPELSRSATLAQSSMDSDSDSDSDNEDDDCYSKFCSLFK</sequence>
<evidence type="ECO:0000313" key="5">
    <source>
        <dbReference type="Proteomes" id="UP000254040"/>
    </source>
</evidence>
<reference evidence="2 4" key="1">
    <citation type="submission" date="2015-11" db="EMBL/GenBank/DDBJ databases">
        <title>Genomic analysis of 38 Legionella species identifies large and diverse effector repertoires.</title>
        <authorList>
            <person name="Burstein D."/>
            <person name="Amaro F."/>
            <person name="Zusman T."/>
            <person name="Lifshitz Z."/>
            <person name="Cohen O."/>
            <person name="Gilbert J.A."/>
            <person name="Pupko T."/>
            <person name="Shuman H.A."/>
            <person name="Segal G."/>
        </authorList>
    </citation>
    <scope>NUCLEOTIDE SEQUENCE [LARGE SCALE GENOMIC DNA]</scope>
    <source>
        <strain evidence="2 4">ATCC 43877</strain>
    </source>
</reference>
<keyword evidence="4" id="KW-1185">Reference proteome</keyword>
<feature type="compositionally biased region" description="Acidic residues" evidence="1">
    <location>
        <begin position="396"/>
        <end position="408"/>
    </location>
</feature>
<feature type="region of interest" description="Disordered" evidence="1">
    <location>
        <begin position="343"/>
        <end position="408"/>
    </location>
</feature>
<feature type="compositionally biased region" description="Polar residues" evidence="1">
    <location>
        <begin position="343"/>
        <end position="373"/>
    </location>
</feature>
<dbReference type="Proteomes" id="UP000254040">
    <property type="component" value="Unassembled WGS sequence"/>
</dbReference>
<evidence type="ECO:0000256" key="1">
    <source>
        <dbReference type="SAM" id="MobiDB-lite"/>
    </source>
</evidence>
<name>A0A378JSW3_9GAMM</name>
<evidence type="ECO:0000313" key="4">
    <source>
        <dbReference type="Proteomes" id="UP000054985"/>
    </source>
</evidence>
<dbReference type="Proteomes" id="UP000054985">
    <property type="component" value="Unassembled WGS sequence"/>
</dbReference>
<dbReference type="AlphaFoldDB" id="A0A378JSW3"/>
<evidence type="ECO:0000313" key="3">
    <source>
        <dbReference type="EMBL" id="STX61107.1"/>
    </source>
</evidence>
<dbReference type="STRING" id="39962.Lmor_1898"/>
<dbReference type="OrthoDB" id="5652954at2"/>
<dbReference type="NCBIfam" id="NF045532">
    <property type="entry name" value="T4SS_lpg0008"/>
    <property type="match status" value="1"/>
</dbReference>
<organism evidence="3 5">
    <name type="scientific">Legionella moravica</name>
    <dbReference type="NCBI Taxonomy" id="39962"/>
    <lineage>
        <taxon>Bacteria</taxon>
        <taxon>Pseudomonadati</taxon>
        <taxon>Pseudomonadota</taxon>
        <taxon>Gammaproteobacteria</taxon>
        <taxon>Legionellales</taxon>
        <taxon>Legionellaceae</taxon>
        <taxon>Legionella</taxon>
    </lineage>
</organism>
<dbReference type="RefSeq" id="WP_028382944.1">
    <property type="nucleotide sequence ID" value="NZ_CAAAJG010000056.1"/>
</dbReference>
<reference evidence="3 5" key="2">
    <citation type="submission" date="2018-06" db="EMBL/GenBank/DDBJ databases">
        <authorList>
            <consortium name="Pathogen Informatics"/>
            <person name="Doyle S."/>
        </authorList>
    </citation>
    <scope>NUCLEOTIDE SEQUENCE [LARGE SCALE GENOMIC DNA]</scope>
    <source>
        <strain evidence="3 5">NCTC12239</strain>
    </source>
</reference>
<dbReference type="EMBL" id="UGOG01000001">
    <property type="protein sequence ID" value="STX61107.1"/>
    <property type="molecule type" value="Genomic_DNA"/>
</dbReference>
<gene>
    <name evidence="2" type="ORF">Lmor_1898</name>
    <name evidence="3" type="ORF">NCTC12239_00010</name>
</gene>